<reference evidence="1" key="1">
    <citation type="journal article" date="2016" name="Insect Biochem. Mol. Biol.">
        <title>Multifaceted biological insights from a draft genome sequence of the tobacco hornworm moth, Manduca sexta.</title>
        <authorList>
            <person name="Kanost M.R."/>
            <person name="Arrese E.L."/>
            <person name="Cao X."/>
            <person name="Chen Y.R."/>
            <person name="Chellapilla S."/>
            <person name="Goldsmith M.R."/>
            <person name="Grosse-Wilde E."/>
            <person name="Heckel D.G."/>
            <person name="Herndon N."/>
            <person name="Jiang H."/>
            <person name="Papanicolaou A."/>
            <person name="Qu J."/>
            <person name="Soulages J.L."/>
            <person name="Vogel H."/>
            <person name="Walters J."/>
            <person name="Waterhouse R.M."/>
            <person name="Ahn S.J."/>
            <person name="Almeida F.C."/>
            <person name="An C."/>
            <person name="Aqrawi P."/>
            <person name="Bretschneider A."/>
            <person name="Bryant W.B."/>
            <person name="Bucks S."/>
            <person name="Chao H."/>
            <person name="Chevignon G."/>
            <person name="Christen J.M."/>
            <person name="Clarke D.F."/>
            <person name="Dittmer N.T."/>
            <person name="Ferguson L.C.F."/>
            <person name="Garavelou S."/>
            <person name="Gordon K.H.J."/>
            <person name="Gunaratna R.T."/>
            <person name="Han Y."/>
            <person name="Hauser F."/>
            <person name="He Y."/>
            <person name="Heidel-Fischer H."/>
            <person name="Hirsh A."/>
            <person name="Hu Y."/>
            <person name="Jiang H."/>
            <person name="Kalra D."/>
            <person name="Klinner C."/>
            <person name="Konig C."/>
            <person name="Kovar C."/>
            <person name="Kroll A.R."/>
            <person name="Kuwar S.S."/>
            <person name="Lee S.L."/>
            <person name="Lehman R."/>
            <person name="Li K."/>
            <person name="Li Z."/>
            <person name="Liang H."/>
            <person name="Lovelace S."/>
            <person name="Lu Z."/>
            <person name="Mansfield J.H."/>
            <person name="McCulloch K.J."/>
            <person name="Mathew T."/>
            <person name="Morton B."/>
            <person name="Muzny D.M."/>
            <person name="Neunemann D."/>
            <person name="Ongeri F."/>
            <person name="Pauchet Y."/>
            <person name="Pu L.L."/>
            <person name="Pyrousis I."/>
            <person name="Rao X.J."/>
            <person name="Redding A."/>
            <person name="Roesel C."/>
            <person name="Sanchez-Gracia A."/>
            <person name="Schaack S."/>
            <person name="Shukla A."/>
            <person name="Tetreau G."/>
            <person name="Wang Y."/>
            <person name="Xiong G.H."/>
            <person name="Traut W."/>
            <person name="Walsh T.K."/>
            <person name="Worley K.C."/>
            <person name="Wu D."/>
            <person name="Wu W."/>
            <person name="Wu Y.Q."/>
            <person name="Zhang X."/>
            <person name="Zou Z."/>
            <person name="Zucker H."/>
            <person name="Briscoe A.D."/>
            <person name="Burmester T."/>
            <person name="Clem R.J."/>
            <person name="Feyereisen R."/>
            <person name="Grimmelikhuijzen C.J.P."/>
            <person name="Hamodrakas S.J."/>
            <person name="Hansson B.S."/>
            <person name="Huguet E."/>
            <person name="Jermiin L.S."/>
            <person name="Lan Q."/>
            <person name="Lehman H.K."/>
            <person name="Lorenzen M."/>
            <person name="Merzendorfer H."/>
            <person name="Michalopoulos I."/>
            <person name="Morton D.B."/>
            <person name="Muthukrishnan S."/>
            <person name="Oakeshott J.G."/>
            <person name="Palmer W."/>
            <person name="Park Y."/>
            <person name="Passarelli A.L."/>
            <person name="Rozas J."/>
            <person name="Schwartz L.M."/>
            <person name="Smith W."/>
            <person name="Southgate A."/>
            <person name="Vilcinskas A."/>
            <person name="Vogt R."/>
            <person name="Wang P."/>
            <person name="Werren J."/>
            <person name="Yu X.Q."/>
            <person name="Zhou J.J."/>
            <person name="Brown S.J."/>
            <person name="Scherer S.E."/>
            <person name="Richards S."/>
            <person name="Blissard G.W."/>
        </authorList>
    </citation>
    <scope>NUCLEOTIDE SEQUENCE</scope>
</reference>
<dbReference type="EMBL" id="JH669075">
    <property type="protein sequence ID" value="KAG6464000.1"/>
    <property type="molecule type" value="Genomic_DNA"/>
</dbReference>
<dbReference type="Proteomes" id="UP000791440">
    <property type="component" value="Unassembled WGS sequence"/>
</dbReference>
<keyword evidence="2" id="KW-1185">Reference proteome</keyword>
<reference evidence="1" key="2">
    <citation type="submission" date="2020-12" db="EMBL/GenBank/DDBJ databases">
        <authorList>
            <person name="Kanost M."/>
        </authorList>
    </citation>
    <scope>NUCLEOTIDE SEQUENCE</scope>
</reference>
<accession>A0A922CY03</accession>
<dbReference type="AlphaFoldDB" id="A0A922CY03"/>
<gene>
    <name evidence="1" type="ORF">O3G_MSEX014208</name>
</gene>
<organism evidence="1 2">
    <name type="scientific">Manduca sexta</name>
    <name type="common">Tobacco hawkmoth</name>
    <name type="synonym">Tobacco hornworm</name>
    <dbReference type="NCBI Taxonomy" id="7130"/>
    <lineage>
        <taxon>Eukaryota</taxon>
        <taxon>Metazoa</taxon>
        <taxon>Ecdysozoa</taxon>
        <taxon>Arthropoda</taxon>
        <taxon>Hexapoda</taxon>
        <taxon>Insecta</taxon>
        <taxon>Pterygota</taxon>
        <taxon>Neoptera</taxon>
        <taxon>Endopterygota</taxon>
        <taxon>Lepidoptera</taxon>
        <taxon>Glossata</taxon>
        <taxon>Ditrysia</taxon>
        <taxon>Bombycoidea</taxon>
        <taxon>Sphingidae</taxon>
        <taxon>Sphinginae</taxon>
        <taxon>Sphingini</taxon>
        <taxon>Manduca</taxon>
    </lineage>
</organism>
<evidence type="ECO:0000313" key="2">
    <source>
        <dbReference type="Proteomes" id="UP000791440"/>
    </source>
</evidence>
<comment type="caution">
    <text evidence="1">The sequence shown here is derived from an EMBL/GenBank/DDBJ whole genome shotgun (WGS) entry which is preliminary data.</text>
</comment>
<proteinExistence type="predicted"/>
<sequence length="126" mass="13769">MNHEISVTDSQKPFVVRPLLRAHVYASDTMFNYPKNFKANGWGWHRSANAAAAVNGFLNKERGGEGSSEPLLGNGSLYPSLPTEDDTVFTASMRLYPALPAEEYESGAVEEVVEEACASVNVNMMI</sequence>
<evidence type="ECO:0000313" key="1">
    <source>
        <dbReference type="EMBL" id="KAG6464000.1"/>
    </source>
</evidence>
<protein>
    <submittedName>
        <fullName evidence="1">Uncharacterized protein</fullName>
    </submittedName>
</protein>
<name>A0A922CY03_MANSE</name>